<organism evidence="2 3">
    <name type="scientific">Pollutimonas harenae</name>
    <dbReference type="NCBI Taxonomy" id="657015"/>
    <lineage>
        <taxon>Bacteria</taxon>
        <taxon>Pseudomonadati</taxon>
        <taxon>Pseudomonadota</taxon>
        <taxon>Betaproteobacteria</taxon>
        <taxon>Burkholderiales</taxon>
        <taxon>Alcaligenaceae</taxon>
        <taxon>Pollutimonas</taxon>
    </lineage>
</organism>
<dbReference type="GO" id="GO:0032259">
    <property type="term" value="P:methylation"/>
    <property type="evidence" value="ECO:0007669"/>
    <property type="project" value="UniProtKB-KW"/>
</dbReference>
<dbReference type="EC" id="2.1.1.265" evidence="2"/>
<evidence type="ECO:0000313" key="2">
    <source>
        <dbReference type="EMBL" id="NYT85418.1"/>
    </source>
</evidence>
<keyword evidence="2" id="KW-0808">Transferase</keyword>
<gene>
    <name evidence="2" type="primary">tehB</name>
    <name evidence="2" type="ORF">H0A62_07360</name>
</gene>
<dbReference type="GO" id="GO:0008168">
    <property type="term" value="F:methyltransferase activity"/>
    <property type="evidence" value="ECO:0007669"/>
    <property type="project" value="UniProtKB-KW"/>
</dbReference>
<feature type="domain" description="Tellurite resistance methyltransferase TehB-like" evidence="1">
    <location>
        <begin position="6"/>
        <end position="183"/>
    </location>
</feature>
<dbReference type="InterPro" id="IPR015985">
    <property type="entry name" value="TehB-like_dom"/>
</dbReference>
<keyword evidence="3" id="KW-1185">Reference proteome</keyword>
<evidence type="ECO:0000313" key="3">
    <source>
        <dbReference type="Proteomes" id="UP000554144"/>
    </source>
</evidence>
<comment type="caution">
    <text evidence="2">The sequence shown here is derived from an EMBL/GenBank/DDBJ whole genome shotgun (WGS) entry which is preliminary data.</text>
</comment>
<dbReference type="NCBIfam" id="NF008405">
    <property type="entry name" value="PRK11207.1"/>
    <property type="match status" value="1"/>
</dbReference>
<dbReference type="InterPro" id="IPR029063">
    <property type="entry name" value="SAM-dependent_MTases_sf"/>
</dbReference>
<keyword evidence="2" id="KW-0489">Methyltransferase</keyword>
<dbReference type="CDD" id="cd02440">
    <property type="entry name" value="AdoMet_MTases"/>
    <property type="match status" value="1"/>
</dbReference>
<dbReference type="EMBL" id="JACCEV010000002">
    <property type="protein sequence ID" value="NYT85418.1"/>
    <property type="molecule type" value="Genomic_DNA"/>
</dbReference>
<dbReference type="SUPFAM" id="SSF53335">
    <property type="entry name" value="S-adenosyl-L-methionine-dependent methyltransferases"/>
    <property type="match status" value="1"/>
</dbReference>
<protein>
    <submittedName>
        <fullName evidence="2">Tellurite resistance methyltransferase TehB</fullName>
        <ecNumber evidence="2">2.1.1.265</ecNumber>
    </submittedName>
</protein>
<dbReference type="RefSeq" id="WP_130039014.1">
    <property type="nucleotide sequence ID" value="NZ_JACCEV010000002.1"/>
</dbReference>
<dbReference type="Gene3D" id="3.40.50.150">
    <property type="entry name" value="Vaccinia Virus protein VP39"/>
    <property type="match status" value="1"/>
</dbReference>
<name>A0A853GQT0_9BURK</name>
<dbReference type="AlphaFoldDB" id="A0A853GQT0"/>
<dbReference type="Pfam" id="PF03848">
    <property type="entry name" value="TehB"/>
    <property type="match status" value="1"/>
</dbReference>
<dbReference type="Proteomes" id="UP000554144">
    <property type="component" value="Unassembled WGS sequence"/>
</dbReference>
<proteinExistence type="predicted"/>
<reference evidence="2 3" key="1">
    <citation type="submission" date="2020-07" db="EMBL/GenBank/DDBJ databases">
        <title>Taxonomic revisions and descriptions of new bacterial species based on genomic comparisons in the high-G+C-content subgroup of the family Alcaligenaceae.</title>
        <authorList>
            <person name="Szabo A."/>
            <person name="Felfoldi T."/>
        </authorList>
    </citation>
    <scope>NUCLEOTIDE SEQUENCE [LARGE SCALE GENOMIC DNA]</scope>
    <source>
        <strain evidence="2 3">DSM 25667</strain>
    </source>
</reference>
<dbReference type="OrthoDB" id="9804312at2"/>
<sequence length="191" mass="20619">MSADLNQKYGLNPAHSEVVAACQVVEPGDALDMGCSNGRNALYLGQRGFVVTAVDVNPAALGQLQSIVSQEGIDTITPSVYDLSNASLDADYDFISCTVTLMFIDPSRVDAVLTDMQRRTRAGGYNLIVCAMDTPDYPCPMNFPFTFEPGQLSAAYTGWELVKYNEDVGTMHNGARLQFATMLARKPASST</sequence>
<evidence type="ECO:0000259" key="1">
    <source>
        <dbReference type="Pfam" id="PF03848"/>
    </source>
</evidence>
<accession>A0A853GQT0</accession>